<evidence type="ECO:0000256" key="1">
    <source>
        <dbReference type="ARBA" id="ARBA00004496"/>
    </source>
</evidence>
<reference evidence="5 6" key="1">
    <citation type="submission" date="2020-04" db="EMBL/GenBank/DDBJ databases">
        <title>MicrobeNet Type strains.</title>
        <authorList>
            <person name="Nicholson A.C."/>
        </authorList>
    </citation>
    <scope>NUCLEOTIDE SEQUENCE [LARGE SCALE GENOMIC DNA]</scope>
    <source>
        <strain evidence="5 6">DSM 44445</strain>
    </source>
</reference>
<keyword evidence="3" id="KW-0963">Cytoplasm</keyword>
<proteinExistence type="inferred from homology"/>
<dbReference type="Proteomes" id="UP000523447">
    <property type="component" value="Unassembled WGS sequence"/>
</dbReference>
<name>A0A7X6M211_9NOCA</name>
<comment type="subcellular location">
    <subcellularLocation>
        <location evidence="1">Cytoplasm</location>
    </subcellularLocation>
</comment>
<evidence type="ECO:0000256" key="4">
    <source>
        <dbReference type="ARBA" id="ARBA00023186"/>
    </source>
</evidence>
<accession>A0A7X6M211</accession>
<dbReference type="InterPro" id="IPR025734">
    <property type="entry name" value="EspG"/>
</dbReference>
<gene>
    <name evidence="5" type="ORF">HGA07_24890</name>
</gene>
<comment type="caution">
    <text evidence="5">The sequence shown here is derived from an EMBL/GenBank/DDBJ whole genome shotgun (WGS) entry which is preliminary data.</text>
</comment>
<keyword evidence="6" id="KW-1185">Reference proteome</keyword>
<organism evidence="5 6">
    <name type="scientific">Nocardia veterana</name>
    <dbReference type="NCBI Taxonomy" id="132249"/>
    <lineage>
        <taxon>Bacteria</taxon>
        <taxon>Bacillati</taxon>
        <taxon>Actinomycetota</taxon>
        <taxon>Actinomycetes</taxon>
        <taxon>Mycobacteriales</taxon>
        <taxon>Nocardiaceae</taxon>
        <taxon>Nocardia</taxon>
    </lineage>
</organism>
<dbReference type="EMBL" id="JAAXPE010000035">
    <property type="protein sequence ID" value="NKY88839.1"/>
    <property type="molecule type" value="Genomic_DNA"/>
</dbReference>
<evidence type="ECO:0000256" key="2">
    <source>
        <dbReference type="ARBA" id="ARBA00006411"/>
    </source>
</evidence>
<keyword evidence="4" id="KW-0143">Chaperone</keyword>
<comment type="similarity">
    <text evidence="2">Belongs to the EspG family.</text>
</comment>
<evidence type="ECO:0000256" key="3">
    <source>
        <dbReference type="ARBA" id="ARBA00022490"/>
    </source>
</evidence>
<evidence type="ECO:0000313" key="6">
    <source>
        <dbReference type="Proteomes" id="UP000523447"/>
    </source>
</evidence>
<evidence type="ECO:0000313" key="5">
    <source>
        <dbReference type="EMBL" id="NKY88839.1"/>
    </source>
</evidence>
<dbReference type="AlphaFoldDB" id="A0A7X6M211"/>
<dbReference type="RefSeq" id="WP_040721315.1">
    <property type="nucleotide sequence ID" value="NZ_CAWPHS010000029.1"/>
</dbReference>
<protein>
    <submittedName>
        <fullName evidence="5">ESX secretion-associated protein EspG</fullName>
    </submittedName>
</protein>
<dbReference type="Pfam" id="PF14011">
    <property type="entry name" value="ESX-1_EspG"/>
    <property type="match status" value="1"/>
</dbReference>
<sequence length="251" mass="28610">MTEWAWEPDDFAALWLGDANDRIPELLRFTSRFAYRNEFEAHRATVRERYDSDEFEQIQLALHTLNTSVMKIEILGGTTKYKGSDGTQRVYRIVGARNLYHAAVLYQFTQGDTDGRIRLRLCRPESLAAALAAPIPQRDPGTSAPITVHPADLRDGQNGLTRNTPRERYLDLVNGPVDGGGSASLLVGAFHADVRPSNVVQWYDLPDGRYVETRAEQITVRPLHTRDLVTRFDSWIERALQRLREDELDSW</sequence>